<evidence type="ECO:0000256" key="2">
    <source>
        <dbReference type="ARBA" id="ARBA00001946"/>
    </source>
</evidence>
<evidence type="ECO:0000256" key="12">
    <source>
        <dbReference type="ARBA" id="ARBA00023268"/>
    </source>
</evidence>
<dbReference type="AlphaFoldDB" id="A0A1E5IJ14"/>
<dbReference type="InterPro" id="IPR011126">
    <property type="entry name" value="Hpr_kin/Pase_Hpr_N"/>
</dbReference>
<evidence type="ECO:0000256" key="13">
    <source>
        <dbReference type="ARBA" id="ARBA00047657"/>
    </source>
</evidence>
<feature type="active site" evidence="14">
    <location>
        <position position="143"/>
    </location>
</feature>
<dbReference type="Gene3D" id="3.40.50.300">
    <property type="entry name" value="P-loop containing nucleotide triphosphate hydrolases"/>
    <property type="match status" value="1"/>
</dbReference>
<proteinExistence type="inferred from homology"/>
<evidence type="ECO:0000256" key="11">
    <source>
        <dbReference type="ARBA" id="ARBA00022842"/>
    </source>
</evidence>
<dbReference type="SUPFAM" id="SSF53795">
    <property type="entry name" value="PEP carboxykinase-like"/>
    <property type="match status" value="1"/>
</dbReference>
<feature type="active site" evidence="14">
    <location>
        <position position="248"/>
    </location>
</feature>
<dbReference type="PANTHER" id="PTHR30305:SF1">
    <property type="entry name" value="HPR KINASE_PHOSPHORYLASE"/>
    <property type="match status" value="1"/>
</dbReference>
<evidence type="ECO:0000256" key="8">
    <source>
        <dbReference type="ARBA" id="ARBA00022741"/>
    </source>
</evidence>
<dbReference type="EMBL" id="LNVX01000346">
    <property type="protein sequence ID" value="OEG70395.1"/>
    <property type="molecule type" value="Genomic_DNA"/>
</dbReference>
<comment type="function">
    <text evidence="14">Catalyzes the ATP- as well as the pyrophosphate-dependent phosphorylation of a specific serine residue in HPr, a phosphocarrier protein of the phosphoenolpyruvate-dependent sugar phosphotransferase system (PTS). HprK/P also catalyzes the pyrophosphate-producing, inorganic phosphate-dependent dephosphorylation (phosphorolysis) of seryl-phosphorylated HPr (P-Ser-HPr).</text>
</comment>
<feature type="active site" evidence="14">
    <location>
        <position position="164"/>
    </location>
</feature>
<comment type="catalytic activity">
    <reaction evidence="1 14">
        <text>[HPr protein]-L-serine + ATP = [HPr protein]-O-phospho-L-serine + ADP + H(+)</text>
        <dbReference type="Rhea" id="RHEA:46600"/>
        <dbReference type="Rhea" id="RHEA-COMP:11602"/>
        <dbReference type="Rhea" id="RHEA-COMP:11603"/>
        <dbReference type="ChEBI" id="CHEBI:15378"/>
        <dbReference type="ChEBI" id="CHEBI:29999"/>
        <dbReference type="ChEBI" id="CHEBI:30616"/>
        <dbReference type="ChEBI" id="CHEBI:83421"/>
        <dbReference type="ChEBI" id="CHEBI:456216"/>
    </reaction>
</comment>
<dbReference type="InterPro" id="IPR027417">
    <property type="entry name" value="P-loop_NTPase"/>
</dbReference>
<feature type="domain" description="HPr kinase/phosphorylase C-terminal" evidence="16">
    <location>
        <begin position="135"/>
        <end position="303"/>
    </location>
</feature>
<dbReference type="GO" id="GO:0005524">
    <property type="term" value="F:ATP binding"/>
    <property type="evidence" value="ECO:0007669"/>
    <property type="project" value="UniProtKB-UniRule"/>
</dbReference>
<evidence type="ECO:0000256" key="6">
    <source>
        <dbReference type="ARBA" id="ARBA00022679"/>
    </source>
</evidence>
<evidence type="ECO:0000259" key="16">
    <source>
        <dbReference type="Pfam" id="PF07475"/>
    </source>
</evidence>
<feature type="binding site" evidence="14">
    <location>
        <position position="207"/>
    </location>
    <ligand>
        <name>Mg(2+)</name>
        <dbReference type="ChEBI" id="CHEBI:18420"/>
    </ligand>
</feature>
<keyword evidence="11 14" id="KW-0460">Magnesium</keyword>
<organism evidence="17 18">
    <name type="scientific">Endomicrobium trichonymphae</name>
    <dbReference type="NCBI Taxonomy" id="1408204"/>
    <lineage>
        <taxon>Bacteria</taxon>
        <taxon>Pseudomonadati</taxon>
        <taxon>Elusimicrobiota</taxon>
        <taxon>Endomicrobiia</taxon>
        <taxon>Endomicrobiales</taxon>
        <taxon>Endomicrobiaceae</taxon>
        <taxon>Candidatus Endomicrobiellum</taxon>
    </lineage>
</organism>
<dbReference type="Pfam" id="PF07475">
    <property type="entry name" value="Hpr_kinase_C"/>
    <property type="match status" value="1"/>
</dbReference>
<comment type="catalytic activity">
    <reaction evidence="13 14">
        <text>[HPr protein]-O-phospho-L-serine + phosphate + H(+) = [HPr protein]-L-serine + diphosphate</text>
        <dbReference type="Rhea" id="RHEA:46604"/>
        <dbReference type="Rhea" id="RHEA-COMP:11602"/>
        <dbReference type="Rhea" id="RHEA-COMP:11603"/>
        <dbReference type="ChEBI" id="CHEBI:15378"/>
        <dbReference type="ChEBI" id="CHEBI:29999"/>
        <dbReference type="ChEBI" id="CHEBI:33019"/>
        <dbReference type="ChEBI" id="CHEBI:43474"/>
        <dbReference type="ChEBI" id="CHEBI:83421"/>
    </reaction>
</comment>
<comment type="domain">
    <text evidence="14">The Walker A ATP-binding motif also binds Pi and PPi.</text>
</comment>
<comment type="caution">
    <text evidence="14">Lacks conserved residue(s) required for the propagation of feature annotation.</text>
</comment>
<keyword evidence="8 14" id="KW-0547">Nucleotide-binding</keyword>
<dbReference type="GO" id="GO:0006109">
    <property type="term" value="P:regulation of carbohydrate metabolic process"/>
    <property type="evidence" value="ECO:0007669"/>
    <property type="project" value="UniProtKB-UniRule"/>
</dbReference>
<dbReference type="EC" id="2.7.4.-" evidence="14"/>
<dbReference type="GO" id="GO:0000287">
    <property type="term" value="F:magnesium ion binding"/>
    <property type="evidence" value="ECO:0007669"/>
    <property type="project" value="UniProtKB-UniRule"/>
</dbReference>
<dbReference type="FunFam" id="3.40.50.300:FF:000174">
    <property type="entry name" value="HPr kinase/phosphorylase"/>
    <property type="match status" value="1"/>
</dbReference>
<evidence type="ECO:0000313" key="17">
    <source>
        <dbReference type="EMBL" id="OEG70395.1"/>
    </source>
</evidence>
<keyword evidence="6 14" id="KW-0808">Transferase</keyword>
<comment type="caution">
    <text evidence="17">The sequence shown here is derived from an EMBL/GenBank/DDBJ whole genome shotgun (WGS) entry which is preliminary data.</text>
</comment>
<dbReference type="HAMAP" id="MF_01249">
    <property type="entry name" value="HPr_kinase"/>
    <property type="match status" value="1"/>
</dbReference>
<evidence type="ECO:0000259" key="15">
    <source>
        <dbReference type="Pfam" id="PF02603"/>
    </source>
</evidence>
<dbReference type="Pfam" id="PF02603">
    <property type="entry name" value="Hpr_kinase_N"/>
    <property type="match status" value="1"/>
</dbReference>
<dbReference type="PANTHER" id="PTHR30305">
    <property type="entry name" value="PROTEIN YJDM-RELATED"/>
    <property type="match status" value="1"/>
</dbReference>
<dbReference type="InterPro" id="IPR011104">
    <property type="entry name" value="Hpr_kin/Pase_C"/>
</dbReference>
<dbReference type="Proteomes" id="UP000095237">
    <property type="component" value="Unassembled WGS sequence"/>
</dbReference>
<evidence type="ECO:0000256" key="14">
    <source>
        <dbReference type="HAMAP-Rule" id="MF_01249"/>
    </source>
</evidence>
<keyword evidence="9 14" id="KW-0418">Kinase</keyword>
<accession>A0A1E5IJ14</accession>
<comment type="subunit">
    <text evidence="4 14">Homohexamer.</text>
</comment>
<dbReference type="InterPro" id="IPR003755">
    <property type="entry name" value="HPr(Ser)_kin/Pase"/>
</dbReference>
<evidence type="ECO:0000256" key="10">
    <source>
        <dbReference type="ARBA" id="ARBA00022840"/>
    </source>
</evidence>
<dbReference type="Gene3D" id="3.40.1390.20">
    <property type="entry name" value="HprK N-terminal domain-like"/>
    <property type="match status" value="1"/>
</dbReference>
<dbReference type="GO" id="GO:0004712">
    <property type="term" value="F:protein serine/threonine/tyrosine kinase activity"/>
    <property type="evidence" value="ECO:0007669"/>
    <property type="project" value="UniProtKB-UniRule"/>
</dbReference>
<dbReference type="NCBIfam" id="TIGR00679">
    <property type="entry name" value="hpr-ser"/>
    <property type="match status" value="1"/>
</dbReference>
<feature type="binding site" evidence="14">
    <location>
        <position position="165"/>
    </location>
    <ligand>
        <name>Mg(2+)</name>
        <dbReference type="ChEBI" id="CHEBI:18420"/>
    </ligand>
</feature>
<evidence type="ECO:0000313" key="18">
    <source>
        <dbReference type="Proteomes" id="UP000095237"/>
    </source>
</evidence>
<comment type="similarity">
    <text evidence="3 14">Belongs to the HPrK/P family.</text>
</comment>
<keyword evidence="18" id="KW-1185">Reference proteome</keyword>
<dbReference type="EC" id="2.7.11.-" evidence="14"/>
<evidence type="ECO:0000256" key="5">
    <source>
        <dbReference type="ARBA" id="ARBA00022527"/>
    </source>
</evidence>
<comment type="miscellaneous">
    <text evidence="14">Both phosphorylation and phosphorolysis are carried out by the same active site and suggest a common mechanism for both reactions.</text>
</comment>
<evidence type="ECO:0000256" key="9">
    <source>
        <dbReference type="ARBA" id="ARBA00022777"/>
    </source>
</evidence>
<feature type="active site" description="Proton acceptor; for phosphorylation activity. Proton donor; for dephosphorylation activity" evidence="14">
    <location>
        <position position="182"/>
    </location>
</feature>
<gene>
    <name evidence="14" type="primary">hprK</name>
    <name evidence="17" type="ORF">ATZ36_04545</name>
</gene>
<protein>
    <recommendedName>
        <fullName evidence="14">HPr kinase/phosphorylase</fullName>
        <shortName evidence="14">HPrK/P</shortName>
        <ecNumber evidence="14">2.7.11.-</ecNumber>
        <ecNumber evidence="14">2.7.4.-</ecNumber>
    </recommendedName>
    <alternativeName>
        <fullName evidence="14">HPr(Ser) kinase/phosphorylase</fullName>
    </alternativeName>
</protein>
<keyword evidence="5 14" id="KW-0723">Serine/threonine-protein kinase</keyword>
<feature type="region of interest" description="Important for the catalytic mechanism of dephosphorylation" evidence="14">
    <location>
        <begin position="269"/>
        <end position="274"/>
    </location>
</feature>
<dbReference type="SUPFAM" id="SSF75138">
    <property type="entry name" value="HprK N-terminal domain-like"/>
    <property type="match status" value="1"/>
</dbReference>
<feature type="domain" description="HPr(Ser) kinase/phosphorylase N-terminal" evidence="15">
    <location>
        <begin position="15"/>
        <end position="132"/>
    </location>
</feature>
<feature type="region of interest" description="Important for the catalytic mechanism of both phosphorylation and dephosphorylation" evidence="14">
    <location>
        <begin position="206"/>
        <end position="215"/>
    </location>
</feature>
<comment type="cofactor">
    <cofactor evidence="2 14">
        <name>Mg(2+)</name>
        <dbReference type="ChEBI" id="CHEBI:18420"/>
    </cofactor>
</comment>
<keyword evidence="7 14" id="KW-0479">Metal-binding</keyword>
<keyword evidence="12 14" id="KW-0511">Multifunctional enzyme</keyword>
<dbReference type="CDD" id="cd01918">
    <property type="entry name" value="HprK_C"/>
    <property type="match status" value="1"/>
</dbReference>
<keyword evidence="10 14" id="KW-0067">ATP-binding</keyword>
<dbReference type="InterPro" id="IPR028979">
    <property type="entry name" value="Ser_kin/Pase_Hpr-like_N_sf"/>
</dbReference>
<evidence type="ECO:0000256" key="3">
    <source>
        <dbReference type="ARBA" id="ARBA00006883"/>
    </source>
</evidence>
<dbReference type="GO" id="GO:0004674">
    <property type="term" value="F:protein serine/threonine kinase activity"/>
    <property type="evidence" value="ECO:0007669"/>
    <property type="project" value="UniProtKB-KW"/>
</dbReference>
<evidence type="ECO:0000256" key="4">
    <source>
        <dbReference type="ARBA" id="ARBA00011643"/>
    </source>
</evidence>
<name>A0A1E5IJ14_ENDTX</name>
<sequence>MSTIDINTLLEEKSEDFKLELLLGTGGLSKKITVRDINRPGLALTGFFEHFPYERIQIIGTSEYTYLKYLDYDVQVKMLNKIFSHENAVCCILTKGLESTDAMMKVFSDLDIPLLRTKLSFSSFISDLIYYLDIKLAPSIKIHGVMTSVYGLGILIVGKSAIGKSECALELVKRGHKLVADDIINIRKCSGQTLVGSSMEISKNLIEVRGIGIINIKDLFGIGNILDESLIELVIRLEEWDPLKKYERIGIDEYYTEFFNVNIPEITIPVAPGRNIAGIVETASLNQRLKKKGYSTVRDLRARLQKEISRNSL</sequence>
<evidence type="ECO:0000256" key="7">
    <source>
        <dbReference type="ARBA" id="ARBA00022723"/>
    </source>
</evidence>
<reference evidence="17 18" key="1">
    <citation type="submission" date="2015-11" db="EMBL/GenBank/DDBJ databases">
        <title>Evidence for parallel genomic evolution in an endosymbiosis of termite gut flagellates.</title>
        <authorList>
            <person name="Zheng H."/>
        </authorList>
    </citation>
    <scope>NUCLEOTIDE SEQUENCE [LARGE SCALE GENOMIC DNA]</scope>
    <source>
        <strain evidence="17 18">CET450</strain>
    </source>
</reference>
<dbReference type="GO" id="GO:0000155">
    <property type="term" value="F:phosphorelay sensor kinase activity"/>
    <property type="evidence" value="ECO:0007669"/>
    <property type="project" value="InterPro"/>
</dbReference>
<evidence type="ECO:0000256" key="1">
    <source>
        <dbReference type="ARBA" id="ARBA00001120"/>
    </source>
</evidence>